<dbReference type="Proteomes" id="UP000218811">
    <property type="component" value="Unassembled WGS sequence"/>
</dbReference>
<evidence type="ECO:0000313" key="2">
    <source>
        <dbReference type="EMBL" id="PCH39138.1"/>
    </source>
</evidence>
<organism evidence="2 3">
    <name type="scientific">Wolfiporia cocos (strain MD-104)</name>
    <name type="common">Brown rot fungus</name>
    <dbReference type="NCBI Taxonomy" id="742152"/>
    <lineage>
        <taxon>Eukaryota</taxon>
        <taxon>Fungi</taxon>
        <taxon>Dikarya</taxon>
        <taxon>Basidiomycota</taxon>
        <taxon>Agaricomycotina</taxon>
        <taxon>Agaricomycetes</taxon>
        <taxon>Polyporales</taxon>
        <taxon>Phaeolaceae</taxon>
        <taxon>Wolfiporia</taxon>
    </lineage>
</organism>
<keyword evidence="3" id="KW-1185">Reference proteome</keyword>
<sequence>MARWSLGELIVGRDLQFRYWKYPQRRPTEAQLATFTRCFGTSARRAYAYAANPQTFVDKVHEKIDTLNAQAMVELVRRVLARTVDDEISHDILVATPSPDDRQVFTLQISTEHLWKKVLGRLDHTTEQAADMLYQLFIDNPRTRASAGYLLERAFPVEFPNGGEWPMTAMKKSPQSGKTSTHWRSDDTKPSQYLRLGYQGHIVAIANDQIEAPVEAFDRLDCHRFSCGEALKLKDRFYIPHSRSQPSFDAFVYEAGPQRATIFQVTVSSQHPISTEGLDSLHGCGAKSFRLVVVTPPL</sequence>
<proteinExistence type="predicted"/>
<dbReference type="AlphaFoldDB" id="A0A2H3JN21"/>
<feature type="non-terminal residue" evidence="2">
    <location>
        <position position="298"/>
    </location>
</feature>
<reference evidence="2 3" key="1">
    <citation type="journal article" date="2012" name="Science">
        <title>The Paleozoic origin of enzymatic lignin decomposition reconstructed from 31 fungal genomes.</title>
        <authorList>
            <person name="Floudas D."/>
            <person name="Binder M."/>
            <person name="Riley R."/>
            <person name="Barry K."/>
            <person name="Blanchette R.A."/>
            <person name="Henrissat B."/>
            <person name="Martinez A.T."/>
            <person name="Otillar R."/>
            <person name="Spatafora J.W."/>
            <person name="Yadav J.S."/>
            <person name="Aerts A."/>
            <person name="Benoit I."/>
            <person name="Boyd A."/>
            <person name="Carlson A."/>
            <person name="Copeland A."/>
            <person name="Coutinho P.M."/>
            <person name="de Vries R.P."/>
            <person name="Ferreira P."/>
            <person name="Findley K."/>
            <person name="Foster B."/>
            <person name="Gaskell J."/>
            <person name="Glotzer D."/>
            <person name="Gorecki P."/>
            <person name="Heitman J."/>
            <person name="Hesse C."/>
            <person name="Hori C."/>
            <person name="Igarashi K."/>
            <person name="Jurgens J.A."/>
            <person name="Kallen N."/>
            <person name="Kersten P."/>
            <person name="Kohler A."/>
            <person name="Kuees U."/>
            <person name="Kumar T.K.A."/>
            <person name="Kuo A."/>
            <person name="LaButti K."/>
            <person name="Larrondo L.F."/>
            <person name="Lindquist E."/>
            <person name="Ling A."/>
            <person name="Lombard V."/>
            <person name="Lucas S."/>
            <person name="Lundell T."/>
            <person name="Martin R."/>
            <person name="McLaughlin D.J."/>
            <person name="Morgenstern I."/>
            <person name="Morin E."/>
            <person name="Murat C."/>
            <person name="Nagy L.G."/>
            <person name="Nolan M."/>
            <person name="Ohm R.A."/>
            <person name="Patyshakuliyeva A."/>
            <person name="Rokas A."/>
            <person name="Ruiz-Duenas F.J."/>
            <person name="Sabat G."/>
            <person name="Salamov A."/>
            <person name="Samejima M."/>
            <person name="Schmutz J."/>
            <person name="Slot J.C."/>
            <person name="St John F."/>
            <person name="Stenlid J."/>
            <person name="Sun H."/>
            <person name="Sun S."/>
            <person name="Syed K."/>
            <person name="Tsang A."/>
            <person name="Wiebenga A."/>
            <person name="Young D."/>
            <person name="Pisabarro A."/>
            <person name="Eastwood D.C."/>
            <person name="Martin F."/>
            <person name="Cullen D."/>
            <person name="Grigoriev I.V."/>
            <person name="Hibbett D.S."/>
        </authorList>
    </citation>
    <scope>NUCLEOTIDE SEQUENCE [LARGE SCALE GENOMIC DNA]</scope>
    <source>
        <strain evidence="2 3">MD-104</strain>
    </source>
</reference>
<feature type="region of interest" description="Disordered" evidence="1">
    <location>
        <begin position="167"/>
        <end position="187"/>
    </location>
</feature>
<gene>
    <name evidence="2" type="ORF">WOLCODRAFT_141120</name>
</gene>
<accession>A0A2H3JN21</accession>
<name>A0A2H3JN21_WOLCO</name>
<protein>
    <submittedName>
        <fullName evidence="2">Uncharacterized protein</fullName>
    </submittedName>
</protein>
<dbReference type="OrthoDB" id="19861at2759"/>
<evidence type="ECO:0000256" key="1">
    <source>
        <dbReference type="SAM" id="MobiDB-lite"/>
    </source>
</evidence>
<dbReference type="EMBL" id="KB467965">
    <property type="protein sequence ID" value="PCH39138.1"/>
    <property type="molecule type" value="Genomic_DNA"/>
</dbReference>
<evidence type="ECO:0000313" key="3">
    <source>
        <dbReference type="Proteomes" id="UP000218811"/>
    </source>
</evidence>
<feature type="compositionally biased region" description="Polar residues" evidence="1">
    <location>
        <begin position="173"/>
        <end position="182"/>
    </location>
</feature>